<keyword evidence="1" id="KW-1185">Reference proteome</keyword>
<reference evidence="2" key="1">
    <citation type="submission" date="2022-11" db="UniProtKB">
        <authorList>
            <consortium name="WormBaseParasite"/>
        </authorList>
    </citation>
    <scope>IDENTIFICATION</scope>
</reference>
<dbReference type="AlphaFoldDB" id="A0A914L4R3"/>
<evidence type="ECO:0000313" key="1">
    <source>
        <dbReference type="Proteomes" id="UP000887563"/>
    </source>
</evidence>
<dbReference type="Proteomes" id="UP000887563">
    <property type="component" value="Unplaced"/>
</dbReference>
<organism evidence="1 2">
    <name type="scientific">Meloidogyne incognita</name>
    <name type="common">Southern root-knot nematode worm</name>
    <name type="synonym">Oxyuris incognita</name>
    <dbReference type="NCBI Taxonomy" id="6306"/>
    <lineage>
        <taxon>Eukaryota</taxon>
        <taxon>Metazoa</taxon>
        <taxon>Ecdysozoa</taxon>
        <taxon>Nematoda</taxon>
        <taxon>Chromadorea</taxon>
        <taxon>Rhabditida</taxon>
        <taxon>Tylenchina</taxon>
        <taxon>Tylenchomorpha</taxon>
        <taxon>Tylenchoidea</taxon>
        <taxon>Meloidogynidae</taxon>
        <taxon>Meloidogyninae</taxon>
        <taxon>Meloidogyne</taxon>
        <taxon>Meloidogyne incognita group</taxon>
    </lineage>
</organism>
<proteinExistence type="predicted"/>
<dbReference type="WBParaSite" id="Minc3s00260g08835">
    <property type="protein sequence ID" value="Minc3s00260g08835"/>
    <property type="gene ID" value="Minc3s00260g08835"/>
</dbReference>
<accession>A0A914L4R3</accession>
<evidence type="ECO:0000313" key="2">
    <source>
        <dbReference type="WBParaSite" id="Minc3s00260g08835"/>
    </source>
</evidence>
<name>A0A914L4R3_MELIC</name>
<protein>
    <submittedName>
        <fullName evidence="2">Uncharacterized protein</fullName>
    </submittedName>
</protein>
<sequence>MKLFSFRKTLFYIKLYFWKAYFYTISLLKIPNIPTKMKNTSSPIITKSSPPPDCQGIFRLLSSPNDAINSVEDNKIKFHPLNVGKLNHKPSKGKLLSALIANTRRSRHSARNSQAFNATFLAGGEENKIKLDFVKEELLNEENEIKGKQNIVEDVKDINQKPITSSSSSSSYSSSESPHNPPLPPIFYLFLFSIPPFTFSTFPNRTKKFWRFSIFNQSKWPFISSLSTLFITSTTLISTWPSNTFSSWIAPTT</sequence>